<sequence length="454" mass="52097">MNLYWYGLMWFCVIPVFARLCFRSPRKYSATRLVVRYAVLSGGLISIVLWLTMTTDLAHVEHSRPETRNMKTRSSNWIYNASLDRTSKLSTCAHSCMQVLRNVCVDERGSPVDVVNSLAQIEQARGRIAVVFNFRAGIVNPQHYLHEAGFPAAFYLANCWNDQHAKLYVPEPPYCDSGEQFYLKMANWSTGGRVIANQRCGESIHHRKVPEQENECFEQVKVILNPLRTRCWRDPYSYQNSTARSHRKYEGQPGLGRTFLVEDNNSVVPVDDVAVKRGMKLIRKFLDKSLGVPTKTMDPIKQQSPEKLKIVIVNRIGDAKSRKSRNDRELVAAIRSEFPRVPTPKVYRHLSALTQRDQLRLFHSADIIVAVHGAAFANMIAMRPNSLLVSHCHHNNCNLWDVPQARALQIKYESISYQHLGRDWSPEFVDFNVEEVVKILRRHINEHHTSSVAS</sequence>
<keyword evidence="1" id="KW-0328">Glycosyltransferase</keyword>
<protein>
    <recommendedName>
        <fullName evidence="5">Glycosyltransferase 61 catalytic domain-containing protein</fullName>
    </recommendedName>
</protein>
<evidence type="ECO:0000256" key="1">
    <source>
        <dbReference type="ARBA" id="ARBA00022676"/>
    </source>
</evidence>
<dbReference type="Pfam" id="PF04577">
    <property type="entry name" value="Glyco_transf_61"/>
    <property type="match status" value="1"/>
</dbReference>
<proteinExistence type="predicted"/>
<name>A0A7S1T705_9RHOD</name>
<feature type="transmembrane region" description="Helical" evidence="4">
    <location>
        <begin position="6"/>
        <end position="22"/>
    </location>
</feature>
<dbReference type="InterPro" id="IPR049625">
    <property type="entry name" value="Glyco_transf_61_cat"/>
</dbReference>
<accession>A0A7S1T705</accession>
<dbReference type="PANTHER" id="PTHR20961">
    <property type="entry name" value="GLYCOSYLTRANSFERASE"/>
    <property type="match status" value="1"/>
</dbReference>
<feature type="transmembrane region" description="Helical" evidence="4">
    <location>
        <begin position="34"/>
        <end position="53"/>
    </location>
</feature>
<evidence type="ECO:0000256" key="4">
    <source>
        <dbReference type="SAM" id="Phobius"/>
    </source>
</evidence>
<organism evidence="6">
    <name type="scientific">Compsopogon caeruleus</name>
    <dbReference type="NCBI Taxonomy" id="31354"/>
    <lineage>
        <taxon>Eukaryota</taxon>
        <taxon>Rhodophyta</taxon>
        <taxon>Compsopogonophyceae</taxon>
        <taxon>Compsopogonales</taxon>
        <taxon>Compsopogonaceae</taxon>
        <taxon>Compsopogon</taxon>
    </lineage>
</organism>
<dbReference type="EMBL" id="HBGH01001668">
    <property type="protein sequence ID" value="CAD9224033.1"/>
    <property type="molecule type" value="Transcribed_RNA"/>
</dbReference>
<evidence type="ECO:0000256" key="3">
    <source>
        <dbReference type="ARBA" id="ARBA00023180"/>
    </source>
</evidence>
<dbReference type="AlphaFoldDB" id="A0A7S1T705"/>
<evidence type="ECO:0000256" key="2">
    <source>
        <dbReference type="ARBA" id="ARBA00022679"/>
    </source>
</evidence>
<reference evidence="6" key="1">
    <citation type="submission" date="2021-01" db="EMBL/GenBank/DDBJ databases">
        <authorList>
            <person name="Corre E."/>
            <person name="Pelletier E."/>
            <person name="Niang G."/>
            <person name="Scheremetjew M."/>
            <person name="Finn R."/>
            <person name="Kale V."/>
            <person name="Holt S."/>
            <person name="Cochrane G."/>
            <person name="Meng A."/>
            <person name="Brown T."/>
            <person name="Cohen L."/>
        </authorList>
    </citation>
    <scope>NUCLEOTIDE SEQUENCE</scope>
    <source>
        <strain evidence="6">SAG 36.94</strain>
    </source>
</reference>
<evidence type="ECO:0000313" key="6">
    <source>
        <dbReference type="EMBL" id="CAD9224033.1"/>
    </source>
</evidence>
<dbReference type="GO" id="GO:0016757">
    <property type="term" value="F:glycosyltransferase activity"/>
    <property type="evidence" value="ECO:0007669"/>
    <property type="project" value="UniProtKB-KW"/>
</dbReference>
<feature type="domain" description="Glycosyltransferase 61 catalytic" evidence="5">
    <location>
        <begin position="297"/>
        <end position="388"/>
    </location>
</feature>
<keyword evidence="4" id="KW-0472">Membrane</keyword>
<gene>
    <name evidence="6" type="ORF">CCAE0312_LOCUS856</name>
</gene>
<evidence type="ECO:0000259" key="5">
    <source>
        <dbReference type="Pfam" id="PF04577"/>
    </source>
</evidence>
<keyword evidence="2" id="KW-0808">Transferase</keyword>
<keyword evidence="3" id="KW-0325">Glycoprotein</keyword>
<dbReference type="InterPro" id="IPR007657">
    <property type="entry name" value="Glycosyltransferase_61"/>
</dbReference>
<keyword evidence="4" id="KW-0812">Transmembrane</keyword>
<keyword evidence="4" id="KW-1133">Transmembrane helix</keyword>